<feature type="chain" id="PRO_5039438933" evidence="4">
    <location>
        <begin position="28"/>
        <end position="536"/>
    </location>
</feature>
<dbReference type="GO" id="GO:1904680">
    <property type="term" value="F:peptide transmembrane transporter activity"/>
    <property type="evidence" value="ECO:0007669"/>
    <property type="project" value="TreeGrafter"/>
</dbReference>
<dbReference type="AlphaFoldDB" id="U2PHB3"/>
<gene>
    <name evidence="6" type="ORF">HMPREF0373_02574</name>
</gene>
<dbReference type="PIRSF" id="PIRSF002741">
    <property type="entry name" value="MppA"/>
    <property type="match status" value="1"/>
</dbReference>
<keyword evidence="7" id="KW-1185">Reference proteome</keyword>
<dbReference type="PROSITE" id="PS51257">
    <property type="entry name" value="PROKAR_LIPOPROTEIN"/>
    <property type="match status" value="1"/>
</dbReference>
<dbReference type="GO" id="GO:0042597">
    <property type="term" value="C:periplasmic space"/>
    <property type="evidence" value="ECO:0007669"/>
    <property type="project" value="UniProtKB-ARBA"/>
</dbReference>
<dbReference type="eggNOG" id="COG0747">
    <property type="taxonomic scope" value="Bacteria"/>
</dbReference>
<evidence type="ECO:0000256" key="1">
    <source>
        <dbReference type="ARBA" id="ARBA00005695"/>
    </source>
</evidence>
<dbReference type="PATRIC" id="fig|1256908.3.peg.2367"/>
<dbReference type="Proteomes" id="UP000016608">
    <property type="component" value="Unassembled WGS sequence"/>
</dbReference>
<evidence type="ECO:0000256" key="3">
    <source>
        <dbReference type="ARBA" id="ARBA00022729"/>
    </source>
</evidence>
<protein>
    <submittedName>
        <fullName evidence="6">ABC transporter, substrate-binding protein, family 5</fullName>
    </submittedName>
</protein>
<dbReference type="Gene3D" id="3.40.190.10">
    <property type="entry name" value="Periplasmic binding protein-like II"/>
    <property type="match status" value="1"/>
</dbReference>
<dbReference type="Gene3D" id="3.90.76.10">
    <property type="entry name" value="Dipeptide-binding Protein, Domain 1"/>
    <property type="match status" value="1"/>
</dbReference>
<dbReference type="SUPFAM" id="SSF53850">
    <property type="entry name" value="Periplasmic binding protein-like II"/>
    <property type="match status" value="1"/>
</dbReference>
<evidence type="ECO:0000313" key="7">
    <source>
        <dbReference type="Proteomes" id="UP000016608"/>
    </source>
</evidence>
<feature type="domain" description="Solute-binding protein family 5" evidence="5">
    <location>
        <begin position="92"/>
        <end position="450"/>
    </location>
</feature>
<keyword evidence="2" id="KW-0813">Transport</keyword>
<name>U2PHB3_EUBRA</name>
<keyword evidence="3 4" id="KW-0732">Signal</keyword>
<dbReference type="GO" id="GO:0015833">
    <property type="term" value="P:peptide transport"/>
    <property type="evidence" value="ECO:0007669"/>
    <property type="project" value="TreeGrafter"/>
</dbReference>
<dbReference type="InterPro" id="IPR039424">
    <property type="entry name" value="SBP_5"/>
</dbReference>
<sequence>MRHIRRKAMKKKLLSLLLATAMIMGLAACGTAGNTDKSVSGNAEAAQTEWNTDNTIVYGSNDYVRINPAMDEHGEINALIFDGLTDHDGNNQVIPRLAKSWDCDEETYTYTFHLEENVKWHDGEPFTAEDVKFTIEAIMDPENESENAPNYEDVEEITVIDDYTIAFRLKAPNVAFLDYMTMPILPKHLLKGEDMQESDFFRAPVGTGPYKLDHWDDGQAIVLTRNDDYFAGPAKIENIVFKIVSDDNAKALQLQSGELNLSQVTPKDAQNFANSDTYTVYDMKTSDYRGILYNFANEYWQKNADLIPGINYAIDRQAIVDVVLLGHGEVAYGPLQRNIYNYEDVEDYEYDPEKAARVFEAAGCTKDADGYWCRDGERIGFTINASSTDQVRIDMAQIAAQQLQAVGLDVKANVPAEGIDWGGQECCIIGWGSPFDADDHTYKVFGTDKGANYSGYSNPLVDEYLTKARETDDPSERAEYYAQFQNELAKTPAYTFFCYIDAMYVVNDHIKGISSDTVLGHHGVGIFWNVCDWTIE</sequence>
<evidence type="ECO:0000256" key="2">
    <source>
        <dbReference type="ARBA" id="ARBA00022448"/>
    </source>
</evidence>
<dbReference type="GO" id="GO:0043190">
    <property type="term" value="C:ATP-binding cassette (ABC) transporter complex"/>
    <property type="evidence" value="ECO:0007669"/>
    <property type="project" value="InterPro"/>
</dbReference>
<dbReference type="Pfam" id="PF00496">
    <property type="entry name" value="SBP_bac_5"/>
    <property type="match status" value="1"/>
</dbReference>
<evidence type="ECO:0000313" key="6">
    <source>
        <dbReference type="EMBL" id="ERK43139.1"/>
    </source>
</evidence>
<dbReference type="PANTHER" id="PTHR30290:SF9">
    <property type="entry name" value="OLIGOPEPTIDE-BINDING PROTEIN APPA"/>
    <property type="match status" value="1"/>
</dbReference>
<evidence type="ECO:0000259" key="5">
    <source>
        <dbReference type="Pfam" id="PF00496"/>
    </source>
</evidence>
<dbReference type="Gene3D" id="3.10.105.10">
    <property type="entry name" value="Dipeptide-binding Protein, Domain 3"/>
    <property type="match status" value="1"/>
</dbReference>
<dbReference type="HOGENOM" id="CLU_017028_8_5_9"/>
<organism evidence="6 7">
    <name type="scientific">Eubacterium ramulus ATCC 29099</name>
    <dbReference type="NCBI Taxonomy" id="1256908"/>
    <lineage>
        <taxon>Bacteria</taxon>
        <taxon>Bacillati</taxon>
        <taxon>Bacillota</taxon>
        <taxon>Clostridia</taxon>
        <taxon>Eubacteriales</taxon>
        <taxon>Eubacteriaceae</taxon>
        <taxon>Eubacterium</taxon>
    </lineage>
</organism>
<dbReference type="InterPro" id="IPR000914">
    <property type="entry name" value="SBP_5_dom"/>
</dbReference>
<accession>U2PHB3</accession>
<proteinExistence type="inferred from homology"/>
<comment type="caution">
    <text evidence="6">The sequence shown here is derived from an EMBL/GenBank/DDBJ whole genome shotgun (WGS) entry which is preliminary data.</text>
</comment>
<dbReference type="InterPro" id="IPR030678">
    <property type="entry name" value="Peptide/Ni-bd"/>
</dbReference>
<comment type="similarity">
    <text evidence="1">Belongs to the bacterial solute-binding protein 5 family.</text>
</comment>
<dbReference type="PANTHER" id="PTHR30290">
    <property type="entry name" value="PERIPLASMIC BINDING COMPONENT OF ABC TRANSPORTER"/>
    <property type="match status" value="1"/>
</dbReference>
<dbReference type="EMBL" id="AWVJ01000160">
    <property type="protein sequence ID" value="ERK43139.1"/>
    <property type="molecule type" value="Genomic_DNA"/>
</dbReference>
<evidence type="ECO:0000256" key="4">
    <source>
        <dbReference type="SAM" id="SignalP"/>
    </source>
</evidence>
<feature type="signal peptide" evidence="4">
    <location>
        <begin position="1"/>
        <end position="27"/>
    </location>
</feature>
<reference evidence="6 7" key="1">
    <citation type="submission" date="2013-06" db="EMBL/GenBank/DDBJ databases">
        <authorList>
            <person name="Weinstock G."/>
            <person name="Sodergren E."/>
            <person name="Lobos E.A."/>
            <person name="Fulton L."/>
            <person name="Fulton R."/>
            <person name="Courtney L."/>
            <person name="Fronick C."/>
            <person name="O'Laughlin M."/>
            <person name="Godfrey J."/>
            <person name="Wilson R.M."/>
            <person name="Miner T."/>
            <person name="Farmer C."/>
            <person name="Delehaunty K."/>
            <person name="Cordes M."/>
            <person name="Minx P."/>
            <person name="Tomlinson C."/>
            <person name="Chen J."/>
            <person name="Wollam A."/>
            <person name="Pepin K.H."/>
            <person name="Bhonagiri V."/>
            <person name="Zhang X."/>
            <person name="Warren W."/>
            <person name="Mitreva M."/>
            <person name="Mardis E.R."/>
            <person name="Wilson R.K."/>
        </authorList>
    </citation>
    <scope>NUCLEOTIDE SEQUENCE [LARGE SCALE GENOMIC DNA]</scope>
    <source>
        <strain evidence="6 7">ATCC 29099</strain>
    </source>
</reference>
<dbReference type="FunFam" id="3.90.76.10:FF:000004">
    <property type="entry name" value="Peptide ABC transporter substrate-binding protein"/>
    <property type="match status" value="1"/>
</dbReference>